<evidence type="ECO:0000256" key="1">
    <source>
        <dbReference type="ARBA" id="ARBA00004651"/>
    </source>
</evidence>
<proteinExistence type="predicted"/>
<evidence type="ECO:0000256" key="5">
    <source>
        <dbReference type="ARBA" id="ARBA00023136"/>
    </source>
</evidence>
<dbReference type="InterPro" id="IPR050327">
    <property type="entry name" value="Proton-linked_MCT"/>
</dbReference>
<reference evidence="8 9" key="1">
    <citation type="submission" date="2021-03" db="EMBL/GenBank/DDBJ databases">
        <authorList>
            <person name="Gilmore M.S."/>
            <person name="Schwartzman J."/>
            <person name="Van Tyne D."/>
            <person name="Martin M."/>
            <person name="Earl A.M."/>
            <person name="Manson A.L."/>
            <person name="Straub T."/>
            <person name="Salamzade R."/>
            <person name="Saavedra J."/>
            <person name="Lebreton F."/>
            <person name="Prichula J."/>
            <person name="Schaufler K."/>
            <person name="Gaca A."/>
            <person name="Sgardioli B."/>
            <person name="Wagenaar J."/>
            <person name="Strong T."/>
        </authorList>
    </citation>
    <scope>NUCLEOTIDE SEQUENCE [LARGE SCALE GENOMIC DNA]</scope>
    <source>
        <strain evidence="8 9">665A</strain>
    </source>
</reference>
<accession>A0ABV0EWG6</accession>
<evidence type="ECO:0000259" key="7">
    <source>
        <dbReference type="PROSITE" id="PS50850"/>
    </source>
</evidence>
<dbReference type="PANTHER" id="PTHR11360:SF290">
    <property type="entry name" value="MONOCARBOXYLATE MFS PERMEASE"/>
    <property type="match status" value="1"/>
</dbReference>
<protein>
    <recommendedName>
        <fullName evidence="7">Major facilitator superfamily (MFS) profile domain-containing protein</fullName>
    </recommendedName>
</protein>
<feature type="transmembrane region" description="Helical" evidence="6">
    <location>
        <begin position="104"/>
        <end position="125"/>
    </location>
</feature>
<evidence type="ECO:0000313" key="9">
    <source>
        <dbReference type="Proteomes" id="UP000664357"/>
    </source>
</evidence>
<evidence type="ECO:0000256" key="3">
    <source>
        <dbReference type="ARBA" id="ARBA00022692"/>
    </source>
</evidence>
<feature type="transmembrane region" description="Helical" evidence="6">
    <location>
        <begin position="168"/>
        <end position="189"/>
    </location>
</feature>
<organism evidence="8 9">
    <name type="scientific">Candidatus Enterococcus ferrettii</name>
    <dbReference type="NCBI Taxonomy" id="2815324"/>
    <lineage>
        <taxon>Bacteria</taxon>
        <taxon>Bacillati</taxon>
        <taxon>Bacillota</taxon>
        <taxon>Bacilli</taxon>
        <taxon>Lactobacillales</taxon>
        <taxon>Enterococcaceae</taxon>
        <taxon>Enterococcus</taxon>
    </lineage>
</organism>
<dbReference type="Proteomes" id="UP000664357">
    <property type="component" value="Unassembled WGS sequence"/>
</dbReference>
<dbReference type="Gene3D" id="1.20.1250.20">
    <property type="entry name" value="MFS general substrate transporter like domains"/>
    <property type="match status" value="1"/>
</dbReference>
<comment type="caution">
    <text evidence="8">The sequence shown here is derived from an EMBL/GenBank/DDBJ whole genome shotgun (WGS) entry which is preliminary data.</text>
</comment>
<keyword evidence="5 6" id="KW-0472">Membrane</keyword>
<evidence type="ECO:0000313" key="8">
    <source>
        <dbReference type="EMBL" id="MEO1772901.1"/>
    </source>
</evidence>
<feature type="transmembrane region" description="Helical" evidence="6">
    <location>
        <begin position="356"/>
        <end position="379"/>
    </location>
</feature>
<dbReference type="PANTHER" id="PTHR11360">
    <property type="entry name" value="MONOCARBOXYLATE TRANSPORTER"/>
    <property type="match status" value="1"/>
</dbReference>
<feature type="transmembrane region" description="Helical" evidence="6">
    <location>
        <begin position="49"/>
        <end position="67"/>
    </location>
</feature>
<dbReference type="SUPFAM" id="SSF103473">
    <property type="entry name" value="MFS general substrate transporter"/>
    <property type="match status" value="1"/>
</dbReference>
<dbReference type="PROSITE" id="PS51257">
    <property type="entry name" value="PROKAR_LIPOPROTEIN"/>
    <property type="match status" value="1"/>
</dbReference>
<sequence>MKEKQGIFYGWWIVAGCVVITATIVPLVMSLSGKYALAVIDELQISRSQFMLVNTIVQLVGIVLSPLVAKRIAAGQMKLLQVAGIIGFCISYFTYSLAQSAIHLYISSLFVGLFYWMSTLIPISYMITMWFKEKRGLAMSIAMAGIGIGGTIFSQVVTLFLTNYGWRTTYQLMAGIALLCSLPIALLVFKSSPKEKNLQPYGAEKEPQQLSEGAVEESANSSLTVKGSYTKFFFWLAMLGMFLNGLINSGALSNFPAAIQEMHNPAVSANIISIYSFVGIFGKLILGWVNDKFGVVISSFFGCGAFLLAFVLMLNGQNTTILYLMAFSFGLGTPIGTVSPPLITASVFGQKNYPEAYGLVTSIMTIGTALGSVFVASILDTTGSFQIAWLCMIAFTALTLFGWVGSYVTSRRYFGGKADRLESAK</sequence>
<dbReference type="Pfam" id="PF07690">
    <property type="entry name" value="MFS_1"/>
    <property type="match status" value="1"/>
</dbReference>
<evidence type="ECO:0000256" key="6">
    <source>
        <dbReference type="SAM" id="Phobius"/>
    </source>
</evidence>
<feature type="transmembrane region" description="Helical" evidence="6">
    <location>
        <begin position="232"/>
        <end position="255"/>
    </location>
</feature>
<feature type="transmembrane region" description="Helical" evidence="6">
    <location>
        <begin position="320"/>
        <end position="344"/>
    </location>
</feature>
<dbReference type="InterPro" id="IPR011701">
    <property type="entry name" value="MFS"/>
</dbReference>
<dbReference type="PROSITE" id="PS50850">
    <property type="entry name" value="MFS"/>
    <property type="match status" value="1"/>
</dbReference>
<evidence type="ECO:0000256" key="4">
    <source>
        <dbReference type="ARBA" id="ARBA00022989"/>
    </source>
</evidence>
<feature type="domain" description="Major facilitator superfamily (MFS) profile" evidence="7">
    <location>
        <begin position="1"/>
        <end position="414"/>
    </location>
</feature>
<comment type="subcellular location">
    <subcellularLocation>
        <location evidence="1">Cell membrane</location>
        <topology evidence="1">Multi-pass membrane protein</topology>
    </subcellularLocation>
</comment>
<name>A0ABV0EWG6_9ENTE</name>
<keyword evidence="4 6" id="KW-1133">Transmembrane helix</keyword>
<keyword evidence="2" id="KW-0813">Transport</keyword>
<feature type="transmembrane region" description="Helical" evidence="6">
    <location>
        <begin position="267"/>
        <end position="286"/>
    </location>
</feature>
<dbReference type="InterPro" id="IPR036259">
    <property type="entry name" value="MFS_trans_sf"/>
</dbReference>
<reference evidence="8 9" key="2">
    <citation type="submission" date="2024-02" db="EMBL/GenBank/DDBJ databases">
        <title>The Genome Sequence of Enterococcus sp. DIV0159.</title>
        <authorList>
            <person name="Earl A."/>
            <person name="Manson A."/>
            <person name="Gilmore M."/>
            <person name="Sanders J."/>
            <person name="Shea T."/>
            <person name="Howe W."/>
            <person name="Livny J."/>
            <person name="Cuomo C."/>
            <person name="Neafsey D."/>
            <person name="Birren B."/>
        </authorList>
    </citation>
    <scope>NUCLEOTIDE SEQUENCE [LARGE SCALE GENOMIC DNA]</scope>
    <source>
        <strain evidence="8 9">665A</strain>
    </source>
</reference>
<dbReference type="RefSeq" id="WP_207702520.1">
    <property type="nucleotide sequence ID" value="NZ_JAFREL020000006.1"/>
</dbReference>
<feature type="transmembrane region" description="Helical" evidence="6">
    <location>
        <begin position="385"/>
        <end position="408"/>
    </location>
</feature>
<feature type="transmembrane region" description="Helical" evidence="6">
    <location>
        <begin position="137"/>
        <end position="162"/>
    </location>
</feature>
<feature type="transmembrane region" description="Helical" evidence="6">
    <location>
        <begin position="293"/>
        <end position="314"/>
    </location>
</feature>
<keyword evidence="3 6" id="KW-0812">Transmembrane</keyword>
<feature type="transmembrane region" description="Helical" evidence="6">
    <location>
        <begin position="79"/>
        <end position="98"/>
    </location>
</feature>
<dbReference type="EMBL" id="JAFREL020000006">
    <property type="protein sequence ID" value="MEO1772901.1"/>
    <property type="molecule type" value="Genomic_DNA"/>
</dbReference>
<keyword evidence="9" id="KW-1185">Reference proteome</keyword>
<evidence type="ECO:0000256" key="2">
    <source>
        <dbReference type="ARBA" id="ARBA00022448"/>
    </source>
</evidence>
<feature type="transmembrane region" description="Helical" evidence="6">
    <location>
        <begin position="7"/>
        <end position="29"/>
    </location>
</feature>
<gene>
    <name evidence="8" type="ORF">JZO67_004884</name>
</gene>
<dbReference type="InterPro" id="IPR020846">
    <property type="entry name" value="MFS_dom"/>
</dbReference>